<evidence type="ECO:0000313" key="3">
    <source>
        <dbReference type="Proteomes" id="UP000295727"/>
    </source>
</evidence>
<protein>
    <submittedName>
        <fullName evidence="2">Uncharacterized protein</fullName>
    </submittedName>
</protein>
<dbReference type="AlphaFoldDB" id="A0A4P7D1N3"/>
<keyword evidence="3" id="KW-1185">Reference proteome</keyword>
<name>A0A4P7D1N3_9BURK</name>
<evidence type="ECO:0000256" key="1">
    <source>
        <dbReference type="SAM" id="MobiDB-lite"/>
    </source>
</evidence>
<dbReference type="EMBL" id="CP038150">
    <property type="protein sequence ID" value="QBR01778.1"/>
    <property type="molecule type" value="Genomic_DNA"/>
</dbReference>
<reference evidence="2 3" key="1">
    <citation type="submission" date="2019-03" db="EMBL/GenBank/DDBJ databases">
        <title>Paraburkholderia sp. 7MH5, isolated from subtropical forest soil.</title>
        <authorList>
            <person name="Gao Z.-H."/>
            <person name="Qiu L.-H."/>
        </authorList>
    </citation>
    <scope>NUCLEOTIDE SEQUENCE [LARGE SCALE GENOMIC DNA]</scope>
    <source>
        <strain evidence="2 3">7MH5</strain>
    </source>
</reference>
<dbReference type="KEGG" id="ppai:E1956_32015"/>
<gene>
    <name evidence="2" type="ORF">E1956_32015</name>
</gene>
<evidence type="ECO:0000313" key="2">
    <source>
        <dbReference type="EMBL" id="QBR01778.1"/>
    </source>
</evidence>
<dbReference type="Proteomes" id="UP000295727">
    <property type="component" value="Chromosome 3"/>
</dbReference>
<feature type="region of interest" description="Disordered" evidence="1">
    <location>
        <begin position="1"/>
        <end position="20"/>
    </location>
</feature>
<accession>A0A4P7D1N3</accession>
<organism evidence="2 3">
    <name type="scientific">Paraburkholderia pallida</name>
    <dbReference type="NCBI Taxonomy" id="2547399"/>
    <lineage>
        <taxon>Bacteria</taxon>
        <taxon>Pseudomonadati</taxon>
        <taxon>Pseudomonadota</taxon>
        <taxon>Betaproteobacteria</taxon>
        <taxon>Burkholderiales</taxon>
        <taxon>Burkholderiaceae</taxon>
        <taxon>Paraburkholderia</taxon>
    </lineage>
</organism>
<dbReference type="RefSeq" id="WP_134756765.1">
    <property type="nucleotide sequence ID" value="NZ_CP038150.1"/>
</dbReference>
<proteinExistence type="predicted"/>
<sequence>MRVSLAHVSGAGSHKWNSGKAQGYQNRFTLIKQILMIFCVPDPVSACGNRHADARALGEKMRAQWQRLKQAR</sequence>